<evidence type="ECO:0000256" key="2">
    <source>
        <dbReference type="SAM" id="MobiDB-lite"/>
    </source>
</evidence>
<dbReference type="GO" id="GO:0042803">
    <property type="term" value="F:protein homodimerization activity"/>
    <property type="evidence" value="ECO:0007669"/>
    <property type="project" value="InterPro"/>
</dbReference>
<dbReference type="GO" id="GO:0051087">
    <property type="term" value="F:protein-folding chaperone binding"/>
    <property type="evidence" value="ECO:0007669"/>
    <property type="project" value="InterPro"/>
</dbReference>
<dbReference type="EMBL" id="MFEY01000004">
    <property type="protein sequence ID" value="OGE90645.1"/>
    <property type="molecule type" value="Genomic_DNA"/>
</dbReference>
<dbReference type="Proteomes" id="UP000177682">
    <property type="component" value="Unassembled WGS sequence"/>
</dbReference>
<name>A0A1F5PL17_9BACT</name>
<feature type="region of interest" description="Disordered" evidence="2">
    <location>
        <begin position="1"/>
        <end position="29"/>
    </location>
</feature>
<feature type="coiled-coil region" evidence="1">
    <location>
        <begin position="100"/>
        <end position="186"/>
    </location>
</feature>
<dbReference type="GO" id="GO:0006457">
    <property type="term" value="P:protein folding"/>
    <property type="evidence" value="ECO:0007669"/>
    <property type="project" value="InterPro"/>
</dbReference>
<dbReference type="GO" id="GO:0000774">
    <property type="term" value="F:adenyl-nucleotide exchange factor activity"/>
    <property type="evidence" value="ECO:0007669"/>
    <property type="project" value="InterPro"/>
</dbReference>
<gene>
    <name evidence="3" type="ORF">A3E29_00735</name>
</gene>
<dbReference type="InterPro" id="IPR000740">
    <property type="entry name" value="GrpE"/>
</dbReference>
<evidence type="ECO:0000313" key="3">
    <source>
        <dbReference type="EMBL" id="OGE90645.1"/>
    </source>
</evidence>
<protein>
    <submittedName>
        <fullName evidence="3">Uncharacterized protein</fullName>
    </submittedName>
</protein>
<evidence type="ECO:0000256" key="1">
    <source>
        <dbReference type="SAM" id="Coils"/>
    </source>
</evidence>
<proteinExistence type="predicted"/>
<evidence type="ECO:0000313" key="4">
    <source>
        <dbReference type="Proteomes" id="UP000177682"/>
    </source>
</evidence>
<dbReference type="AlphaFoldDB" id="A0A1F5PL17"/>
<sequence length="446" mass="49699">MDDEEQRFGEDIDPSTGMRRPEIAGNNTVEQDFSGVAAIAPEALKGKITALLERPEGQANLSKSINFFEARTAIVRKMIEARTPLEYAKSQLRRGSRDFLESVEKRKEFLQQAHDELRQAEARVKPGSLLVSEKDGVERAKAALAEAQAALTKWEEVFIPGYKKEVVDLEQSLSQMQSDLQTATSEEQTWRAGIAEDERLTLDQALVLDVYSRNQEDIEQVKQRQTDFFVKLVVFNSKIDKASSERPQDLGIRNTFKGMLQPVERYANAAKNLGVVGKFVKGEIGAGGSVEQQEKITQSVKDVLFKFCVLTSGEREKLKNFDQSRYITDNLGGFDLLYNELVNNEGYKYMSATGDPESLRPLDQANAWLSQFKDIKAPMDALLGSAGIKVIPIALGKTGFDSRYHVGRSATKKSSLPNGVITAIIRNGFSQGDKILQLPEVLVNRI</sequence>
<dbReference type="Pfam" id="PF01025">
    <property type="entry name" value="GrpE"/>
    <property type="match status" value="1"/>
</dbReference>
<keyword evidence="1" id="KW-0175">Coiled coil</keyword>
<organism evidence="3 4">
    <name type="scientific">Candidatus Doudnabacteria bacterium RIFCSPHIGHO2_12_FULL_48_16</name>
    <dbReference type="NCBI Taxonomy" id="1817838"/>
    <lineage>
        <taxon>Bacteria</taxon>
        <taxon>Candidatus Doudnaibacteriota</taxon>
    </lineage>
</organism>
<feature type="compositionally biased region" description="Basic and acidic residues" evidence="2">
    <location>
        <begin position="1"/>
        <end position="10"/>
    </location>
</feature>
<comment type="caution">
    <text evidence="3">The sequence shown here is derived from an EMBL/GenBank/DDBJ whole genome shotgun (WGS) entry which is preliminary data.</text>
</comment>
<reference evidence="3 4" key="1">
    <citation type="journal article" date="2016" name="Nat. Commun.">
        <title>Thousands of microbial genomes shed light on interconnected biogeochemical processes in an aquifer system.</title>
        <authorList>
            <person name="Anantharaman K."/>
            <person name="Brown C.T."/>
            <person name="Hug L.A."/>
            <person name="Sharon I."/>
            <person name="Castelle C.J."/>
            <person name="Probst A.J."/>
            <person name="Thomas B.C."/>
            <person name="Singh A."/>
            <person name="Wilkins M.J."/>
            <person name="Karaoz U."/>
            <person name="Brodie E.L."/>
            <person name="Williams K.H."/>
            <person name="Hubbard S.S."/>
            <person name="Banfield J.F."/>
        </authorList>
    </citation>
    <scope>NUCLEOTIDE SEQUENCE [LARGE SCALE GENOMIC DNA]</scope>
</reference>
<accession>A0A1F5PL17</accession>